<evidence type="ECO:0000313" key="8">
    <source>
        <dbReference type="Proteomes" id="UP000279259"/>
    </source>
</evidence>
<evidence type="ECO:0000259" key="6">
    <source>
        <dbReference type="Pfam" id="PF02826"/>
    </source>
</evidence>
<evidence type="ECO:0000313" key="7">
    <source>
        <dbReference type="EMBL" id="RSH92011.1"/>
    </source>
</evidence>
<organism evidence="7 8">
    <name type="scientific">Saitozyma podzolica</name>
    <dbReference type="NCBI Taxonomy" id="1890683"/>
    <lineage>
        <taxon>Eukaryota</taxon>
        <taxon>Fungi</taxon>
        <taxon>Dikarya</taxon>
        <taxon>Basidiomycota</taxon>
        <taxon>Agaricomycotina</taxon>
        <taxon>Tremellomycetes</taxon>
        <taxon>Tremellales</taxon>
        <taxon>Trimorphomycetaceae</taxon>
        <taxon>Saitozyma</taxon>
    </lineage>
</organism>
<evidence type="ECO:0000256" key="3">
    <source>
        <dbReference type="ARBA" id="ARBA00023027"/>
    </source>
</evidence>
<dbReference type="OrthoDB" id="9991913at2759"/>
<keyword evidence="3" id="KW-0520">NAD</keyword>
<dbReference type="PROSITE" id="PS00065">
    <property type="entry name" value="D_2_HYDROXYACID_DH_1"/>
    <property type="match status" value="1"/>
</dbReference>
<evidence type="ECO:0000256" key="4">
    <source>
        <dbReference type="RuleBase" id="RU003719"/>
    </source>
</evidence>
<dbReference type="Pfam" id="PF02826">
    <property type="entry name" value="2-Hacid_dh_C"/>
    <property type="match status" value="1"/>
</dbReference>
<dbReference type="InterPro" id="IPR006139">
    <property type="entry name" value="D-isomer_2_OHA_DH_cat_dom"/>
</dbReference>
<keyword evidence="2 4" id="KW-0560">Oxidoreductase</keyword>
<dbReference type="InterPro" id="IPR029753">
    <property type="entry name" value="D-isomer_DH_CS"/>
</dbReference>
<dbReference type="InterPro" id="IPR036291">
    <property type="entry name" value="NAD(P)-bd_dom_sf"/>
</dbReference>
<dbReference type="GO" id="GO:0016618">
    <property type="term" value="F:hydroxypyruvate reductase [NAD(P)H] activity"/>
    <property type="evidence" value="ECO:0007669"/>
    <property type="project" value="TreeGrafter"/>
</dbReference>
<feature type="domain" description="D-isomer specific 2-hydroxyacid dehydrogenase NAD-binding" evidence="6">
    <location>
        <begin position="122"/>
        <end position="297"/>
    </location>
</feature>
<evidence type="ECO:0000259" key="5">
    <source>
        <dbReference type="Pfam" id="PF00389"/>
    </source>
</evidence>
<proteinExistence type="inferred from homology"/>
<dbReference type="PANTHER" id="PTHR10996">
    <property type="entry name" value="2-HYDROXYACID DEHYDROGENASE-RELATED"/>
    <property type="match status" value="1"/>
</dbReference>
<dbReference type="InterPro" id="IPR050223">
    <property type="entry name" value="D-isomer_2-hydroxyacid_DH"/>
</dbReference>
<dbReference type="Gene3D" id="3.40.50.720">
    <property type="entry name" value="NAD(P)-binding Rossmann-like Domain"/>
    <property type="match status" value="2"/>
</dbReference>
<dbReference type="PROSITE" id="PS00671">
    <property type="entry name" value="D_2_HYDROXYACID_DH_3"/>
    <property type="match status" value="1"/>
</dbReference>
<dbReference type="AlphaFoldDB" id="A0A427YLT7"/>
<dbReference type="Pfam" id="PF00389">
    <property type="entry name" value="2-Hacid_dh"/>
    <property type="match status" value="1"/>
</dbReference>
<comment type="caution">
    <text evidence="7">The sequence shown here is derived from an EMBL/GenBank/DDBJ whole genome shotgun (WGS) entry which is preliminary data.</text>
</comment>
<reference evidence="7 8" key="1">
    <citation type="submission" date="2018-11" db="EMBL/GenBank/DDBJ databases">
        <title>Genome sequence of Saitozyma podzolica DSM 27192.</title>
        <authorList>
            <person name="Aliyu H."/>
            <person name="Gorte O."/>
            <person name="Ochsenreither K."/>
        </authorList>
    </citation>
    <scope>NUCLEOTIDE SEQUENCE [LARGE SCALE GENOMIC DNA]</scope>
    <source>
        <strain evidence="7 8">DSM 27192</strain>
    </source>
</reference>
<dbReference type="InterPro" id="IPR006140">
    <property type="entry name" value="D-isomer_DH_NAD-bd"/>
</dbReference>
<dbReference type="CDD" id="cd12168">
    <property type="entry name" value="Mand_dh_like"/>
    <property type="match status" value="1"/>
</dbReference>
<dbReference type="Proteomes" id="UP000279259">
    <property type="component" value="Unassembled WGS sequence"/>
</dbReference>
<dbReference type="InterPro" id="IPR029752">
    <property type="entry name" value="D-isomer_DH_CS1"/>
</dbReference>
<name>A0A427YLT7_9TREE</name>
<dbReference type="GO" id="GO:0051287">
    <property type="term" value="F:NAD binding"/>
    <property type="evidence" value="ECO:0007669"/>
    <property type="project" value="InterPro"/>
</dbReference>
<feature type="domain" description="D-isomer specific 2-hydroxyacid dehydrogenase catalytic" evidence="5">
    <location>
        <begin position="18"/>
        <end position="328"/>
    </location>
</feature>
<dbReference type="GO" id="GO:0005829">
    <property type="term" value="C:cytosol"/>
    <property type="evidence" value="ECO:0007669"/>
    <property type="project" value="TreeGrafter"/>
</dbReference>
<dbReference type="SUPFAM" id="SSF51735">
    <property type="entry name" value="NAD(P)-binding Rossmann-fold domains"/>
    <property type="match status" value="1"/>
</dbReference>
<protein>
    <recommendedName>
        <fullName evidence="9">D-isomer specific 2-hydroxyacid dehydrogenase NAD-binding domain-containing protein</fullName>
    </recommendedName>
</protein>
<accession>A0A427YLT7</accession>
<dbReference type="FunFam" id="3.40.50.720:FF:000203">
    <property type="entry name" value="D-3-phosphoglycerate dehydrogenase (SerA)"/>
    <property type="match status" value="1"/>
</dbReference>
<comment type="similarity">
    <text evidence="1 4">Belongs to the D-isomer specific 2-hydroxyacid dehydrogenase family.</text>
</comment>
<dbReference type="GO" id="GO:0030267">
    <property type="term" value="F:glyoxylate reductase (NADPH) activity"/>
    <property type="evidence" value="ECO:0007669"/>
    <property type="project" value="TreeGrafter"/>
</dbReference>
<evidence type="ECO:0000256" key="2">
    <source>
        <dbReference type="ARBA" id="ARBA00023002"/>
    </source>
</evidence>
<evidence type="ECO:0000256" key="1">
    <source>
        <dbReference type="ARBA" id="ARBA00005854"/>
    </source>
</evidence>
<sequence>MKPRILIMGQLYWAEKDCQEFLSPIADIVHMESESREELFADLAEGGRYSDIVGVYHEHLSAERVGHPDEAMINALPKTCRWFAHKGAGYDSVAVHAAKARDIGVSNTPGAVDEATATTAVFLLIATVRRFSACEAHLRAGGFTPMPAVESSAHDLSGRTIGILGMGGIGRRIVDYIRPFGMTMMYHNRRPSPVAPEDMAYCSDLYELLASVDILMISIPLSAATRGFIGEKEIRHMKKGSIIINTARGPVVDEEAMIRALQDGHLGSVGLDVFVKEPKVDQRLIDMPNVTLLPHVGTENQDARRKMEVLALTNLRDYIVKGVGPNLVPECR</sequence>
<keyword evidence="8" id="KW-1185">Reference proteome</keyword>
<dbReference type="SUPFAM" id="SSF52283">
    <property type="entry name" value="Formate/glycerate dehydrogenase catalytic domain-like"/>
    <property type="match status" value="1"/>
</dbReference>
<gene>
    <name evidence="7" type="ORF">EHS25_009382</name>
</gene>
<dbReference type="PANTHER" id="PTHR10996:SF257">
    <property type="entry name" value="GLYOXYLATE REDUCTASE 1"/>
    <property type="match status" value="1"/>
</dbReference>
<dbReference type="EMBL" id="RSCD01000007">
    <property type="protein sequence ID" value="RSH92011.1"/>
    <property type="molecule type" value="Genomic_DNA"/>
</dbReference>
<evidence type="ECO:0008006" key="9">
    <source>
        <dbReference type="Google" id="ProtNLM"/>
    </source>
</evidence>
<dbReference type="STRING" id="1890683.A0A427YLT7"/>